<evidence type="ECO:0000256" key="6">
    <source>
        <dbReference type="RuleBase" id="RU361217"/>
    </source>
</evidence>
<evidence type="ECO:0000256" key="5">
    <source>
        <dbReference type="ARBA" id="ARBA00023002"/>
    </source>
</evidence>
<dbReference type="Pfam" id="PF01266">
    <property type="entry name" value="DAO"/>
    <property type="match status" value="1"/>
</dbReference>
<dbReference type="EC" id="1.1.5.3" evidence="6"/>
<evidence type="ECO:0000256" key="2">
    <source>
        <dbReference type="ARBA" id="ARBA00007330"/>
    </source>
</evidence>
<dbReference type="InterPro" id="IPR000447">
    <property type="entry name" value="G3P_DH_FAD-dep"/>
</dbReference>
<dbReference type="InterPro" id="IPR006076">
    <property type="entry name" value="FAD-dep_OxRdtase"/>
</dbReference>
<keyword evidence="3 6" id="KW-0285">Flavoprotein</keyword>
<dbReference type="Gene3D" id="3.50.50.60">
    <property type="entry name" value="FAD/NAD(P)-binding domain"/>
    <property type="match status" value="1"/>
</dbReference>
<proteinExistence type="inferred from homology"/>
<dbReference type="InterPro" id="IPR038299">
    <property type="entry name" value="DAO_C_sf"/>
</dbReference>
<evidence type="ECO:0000259" key="8">
    <source>
        <dbReference type="Pfam" id="PF16901"/>
    </source>
</evidence>
<evidence type="ECO:0000313" key="9">
    <source>
        <dbReference type="EMBL" id="SFR32198.1"/>
    </source>
</evidence>
<name>A0A1I6FQN2_9RHOB</name>
<sequence length="533" mass="59294">MSALSPSDETCDLFIIGGGINGCGIARDAAGRGLNVRLAEMSDLASATSSASTKLFHGGLRYLEYFEVRLVREALIERETLLRAMPHISWPMRFVLPYHKDMRFEGSTPASKILNTVMPWMRGRRPAWLIRFGLFLYDNLGGRKILPPTSTVDLRNSPEGAPLNDKFTKAYEYSDCWVEDSRLVALNARDAALRGAQIMIRTKVTNAERVGDIWEITTEDYAGATKTHRARMLINAAGPWVGDVIHNKIGVDSTEDVRLVRGSHIVTPKLYDHDKCYFFQGTDGRIIFSIPYENDFTLIGTTDADHSDPDQRPTCTEAERDYLINFANGYFKTPISADDVVWSYSGVRPLYDDGATSATAATRDYTLKVDADGAPILNIFGGKITTYRRLAESALEKVQTYFPETGSKWTAGVPLPGGDFEVADFDKKVSDLATTYPFLTPAHARRLVRAYGTDAVKMIGDATSLDDLGPHFGADLYAKEISWLITHEFARTAEDIVWRRSKLGLRLSPDEIAALDAWMQTLLRAQTNDDTAN</sequence>
<keyword evidence="10" id="KW-1185">Reference proteome</keyword>
<keyword evidence="5 6" id="KW-0560">Oxidoreductase</keyword>
<dbReference type="InterPro" id="IPR036188">
    <property type="entry name" value="FAD/NAD-bd_sf"/>
</dbReference>
<feature type="domain" description="Alpha-glycerophosphate oxidase C-terminal" evidence="8">
    <location>
        <begin position="410"/>
        <end position="515"/>
    </location>
</feature>
<dbReference type="EMBL" id="FOYP01000001">
    <property type="protein sequence ID" value="SFR32198.1"/>
    <property type="molecule type" value="Genomic_DNA"/>
</dbReference>
<dbReference type="Gene3D" id="1.10.8.870">
    <property type="entry name" value="Alpha-glycerophosphate oxidase, cap domain"/>
    <property type="match status" value="1"/>
</dbReference>
<dbReference type="GO" id="GO:0004368">
    <property type="term" value="F:glycerol-3-phosphate dehydrogenase (quinone) activity"/>
    <property type="evidence" value="ECO:0007669"/>
    <property type="project" value="UniProtKB-EC"/>
</dbReference>
<dbReference type="Gene3D" id="3.30.9.10">
    <property type="entry name" value="D-Amino Acid Oxidase, subunit A, domain 2"/>
    <property type="match status" value="1"/>
</dbReference>
<dbReference type="PANTHER" id="PTHR11985">
    <property type="entry name" value="GLYCEROL-3-PHOSPHATE DEHYDROGENASE"/>
    <property type="match status" value="1"/>
</dbReference>
<keyword evidence="4" id="KW-0274">FAD</keyword>
<comment type="similarity">
    <text evidence="2 6">Belongs to the FAD-dependent glycerol-3-phosphate dehydrogenase family.</text>
</comment>
<dbReference type="PROSITE" id="PS00978">
    <property type="entry name" value="FAD_G3PDH_2"/>
    <property type="match status" value="1"/>
</dbReference>
<dbReference type="InterPro" id="IPR031656">
    <property type="entry name" value="DAO_C"/>
</dbReference>
<dbReference type="GO" id="GO:0009331">
    <property type="term" value="C:glycerol-3-phosphate dehydrogenase (FAD) complex"/>
    <property type="evidence" value="ECO:0007669"/>
    <property type="project" value="UniProtKB-UniRule"/>
</dbReference>
<dbReference type="Proteomes" id="UP000199478">
    <property type="component" value="Unassembled WGS sequence"/>
</dbReference>
<dbReference type="SUPFAM" id="SSF51905">
    <property type="entry name" value="FAD/NAD(P)-binding domain"/>
    <property type="match status" value="1"/>
</dbReference>
<dbReference type="PANTHER" id="PTHR11985:SF15">
    <property type="entry name" value="GLYCEROL-3-PHOSPHATE DEHYDROGENASE, MITOCHONDRIAL"/>
    <property type="match status" value="1"/>
</dbReference>
<dbReference type="PRINTS" id="PR01001">
    <property type="entry name" value="FADG3PDH"/>
</dbReference>
<evidence type="ECO:0000256" key="4">
    <source>
        <dbReference type="ARBA" id="ARBA00022827"/>
    </source>
</evidence>
<comment type="cofactor">
    <cofactor evidence="1 6">
        <name>FAD</name>
        <dbReference type="ChEBI" id="CHEBI:57692"/>
    </cofactor>
</comment>
<dbReference type="NCBIfam" id="NF008899">
    <property type="entry name" value="PRK12266.1"/>
    <property type="match status" value="1"/>
</dbReference>
<gene>
    <name evidence="9" type="ORF">SAMN04488005_0265</name>
</gene>
<dbReference type="SUPFAM" id="SSF54373">
    <property type="entry name" value="FAD-linked reductases, C-terminal domain"/>
    <property type="match status" value="1"/>
</dbReference>
<dbReference type="STRING" id="390270.SAMN04488005_0265"/>
<dbReference type="PROSITE" id="PS00977">
    <property type="entry name" value="FAD_G3PDH_1"/>
    <property type="match status" value="1"/>
</dbReference>
<evidence type="ECO:0000313" key="10">
    <source>
        <dbReference type="Proteomes" id="UP000199478"/>
    </source>
</evidence>
<organism evidence="9 10">
    <name type="scientific">Yoonia tamlensis</name>
    <dbReference type="NCBI Taxonomy" id="390270"/>
    <lineage>
        <taxon>Bacteria</taxon>
        <taxon>Pseudomonadati</taxon>
        <taxon>Pseudomonadota</taxon>
        <taxon>Alphaproteobacteria</taxon>
        <taxon>Rhodobacterales</taxon>
        <taxon>Paracoccaceae</taxon>
        <taxon>Yoonia</taxon>
    </lineage>
</organism>
<dbReference type="GO" id="GO:0046168">
    <property type="term" value="P:glycerol-3-phosphate catabolic process"/>
    <property type="evidence" value="ECO:0007669"/>
    <property type="project" value="TreeGrafter"/>
</dbReference>
<protein>
    <recommendedName>
        <fullName evidence="6">Glycerol-3-phosphate dehydrogenase</fullName>
        <ecNumber evidence="6">1.1.5.3</ecNumber>
    </recommendedName>
</protein>
<dbReference type="AlphaFoldDB" id="A0A1I6FQN2"/>
<comment type="catalytic activity">
    <reaction evidence="6">
        <text>a quinone + sn-glycerol 3-phosphate = dihydroxyacetone phosphate + a quinol</text>
        <dbReference type="Rhea" id="RHEA:18977"/>
        <dbReference type="ChEBI" id="CHEBI:24646"/>
        <dbReference type="ChEBI" id="CHEBI:57597"/>
        <dbReference type="ChEBI" id="CHEBI:57642"/>
        <dbReference type="ChEBI" id="CHEBI:132124"/>
        <dbReference type="EC" id="1.1.5.3"/>
    </reaction>
</comment>
<evidence type="ECO:0000256" key="1">
    <source>
        <dbReference type="ARBA" id="ARBA00001974"/>
    </source>
</evidence>
<feature type="domain" description="FAD dependent oxidoreductase" evidence="7">
    <location>
        <begin position="12"/>
        <end position="388"/>
    </location>
</feature>
<dbReference type="Gene3D" id="6.10.250.1890">
    <property type="match status" value="1"/>
</dbReference>
<evidence type="ECO:0000256" key="3">
    <source>
        <dbReference type="ARBA" id="ARBA00022630"/>
    </source>
</evidence>
<dbReference type="NCBIfam" id="NF009906">
    <property type="entry name" value="PRK13369.1"/>
    <property type="match status" value="1"/>
</dbReference>
<dbReference type="Pfam" id="PF16901">
    <property type="entry name" value="DAO_C"/>
    <property type="match status" value="1"/>
</dbReference>
<accession>A0A1I6FQN2</accession>
<evidence type="ECO:0000259" key="7">
    <source>
        <dbReference type="Pfam" id="PF01266"/>
    </source>
</evidence>
<reference evidence="10" key="1">
    <citation type="submission" date="2016-10" db="EMBL/GenBank/DDBJ databases">
        <authorList>
            <person name="Varghese N."/>
            <person name="Submissions S."/>
        </authorList>
    </citation>
    <scope>NUCLEOTIDE SEQUENCE [LARGE SCALE GENOMIC DNA]</scope>
    <source>
        <strain evidence="10">DSM 26879</strain>
    </source>
</reference>